<evidence type="ECO:0000313" key="1">
    <source>
        <dbReference type="EMBL" id="ETP04960.1"/>
    </source>
</evidence>
<comment type="caution">
    <text evidence="1">The sequence shown here is derived from an EMBL/GenBank/DDBJ whole genome shotgun (WGS) entry which is preliminary data.</text>
</comment>
<sequence>MPRGAYCFGFGVGSIMHFRRALTADEEAATESREDMWDFSSRNSLTAPPRVTKVADLTNALSSFYRFVKYFYNKAPRKFLGATRDFCISYADSASTDPAMARLLVH</sequence>
<proteinExistence type="predicted"/>
<dbReference type="AlphaFoldDB" id="W2W310"/>
<reference evidence="1 2" key="1">
    <citation type="submission" date="2013-11" db="EMBL/GenBank/DDBJ databases">
        <title>The Genome Sequence of Phytophthora parasitica CJ01A1.</title>
        <authorList>
            <consortium name="The Broad Institute Genomics Platform"/>
            <person name="Russ C."/>
            <person name="Tyler B."/>
            <person name="Panabieres F."/>
            <person name="Shan W."/>
            <person name="Tripathy S."/>
            <person name="Grunwald N."/>
            <person name="Machado M."/>
            <person name="Johnson C.S."/>
            <person name="Walker B."/>
            <person name="Young S.K."/>
            <person name="Zeng Q."/>
            <person name="Gargeya S."/>
            <person name="Fitzgerald M."/>
            <person name="Haas B."/>
            <person name="Abouelleil A."/>
            <person name="Allen A.W."/>
            <person name="Alvarado L."/>
            <person name="Arachchi H.M."/>
            <person name="Berlin A.M."/>
            <person name="Chapman S.B."/>
            <person name="Gainer-Dewar J."/>
            <person name="Goldberg J."/>
            <person name="Griggs A."/>
            <person name="Gujja S."/>
            <person name="Hansen M."/>
            <person name="Howarth C."/>
            <person name="Imamovic A."/>
            <person name="Ireland A."/>
            <person name="Larimer J."/>
            <person name="McCowan C."/>
            <person name="Murphy C."/>
            <person name="Pearson M."/>
            <person name="Poon T.W."/>
            <person name="Priest M."/>
            <person name="Roberts A."/>
            <person name="Saif S."/>
            <person name="Shea T."/>
            <person name="Sisk P."/>
            <person name="Sykes S."/>
            <person name="Wortman J."/>
            <person name="Nusbaum C."/>
            <person name="Birren B."/>
        </authorList>
    </citation>
    <scope>NUCLEOTIDE SEQUENCE [LARGE SCALE GENOMIC DNA]</scope>
    <source>
        <strain evidence="1 2">CJ01A1</strain>
    </source>
</reference>
<organism evidence="1 2">
    <name type="scientific">Phytophthora nicotianae CJ01A1</name>
    <dbReference type="NCBI Taxonomy" id="1317063"/>
    <lineage>
        <taxon>Eukaryota</taxon>
        <taxon>Sar</taxon>
        <taxon>Stramenopiles</taxon>
        <taxon>Oomycota</taxon>
        <taxon>Peronosporomycetes</taxon>
        <taxon>Peronosporales</taxon>
        <taxon>Peronosporaceae</taxon>
        <taxon>Phytophthora</taxon>
    </lineage>
</organism>
<evidence type="ECO:0000313" key="2">
    <source>
        <dbReference type="Proteomes" id="UP000018958"/>
    </source>
</evidence>
<dbReference type="OrthoDB" id="119634at2759"/>
<gene>
    <name evidence="1" type="ORF">F441_18349</name>
</gene>
<accession>W2W310</accession>
<dbReference type="EMBL" id="ANIX01003651">
    <property type="protein sequence ID" value="ETP04960.1"/>
    <property type="molecule type" value="Genomic_DNA"/>
</dbReference>
<dbReference type="Proteomes" id="UP000018958">
    <property type="component" value="Unassembled WGS sequence"/>
</dbReference>
<protein>
    <submittedName>
        <fullName evidence="1">Uncharacterized protein</fullName>
    </submittedName>
</protein>
<name>W2W310_PHYNI</name>